<dbReference type="InterPro" id="IPR036779">
    <property type="entry name" value="LysM_dom_sf"/>
</dbReference>
<evidence type="ECO:0000313" key="4">
    <source>
        <dbReference type="Proteomes" id="UP000734854"/>
    </source>
</evidence>
<evidence type="ECO:0000313" key="3">
    <source>
        <dbReference type="EMBL" id="KAG6472798.1"/>
    </source>
</evidence>
<dbReference type="SUPFAM" id="SSF54106">
    <property type="entry name" value="LysM domain"/>
    <property type="match status" value="1"/>
</dbReference>
<feature type="region of interest" description="Disordered" evidence="1">
    <location>
        <begin position="207"/>
        <end position="227"/>
    </location>
</feature>
<feature type="compositionally biased region" description="Basic and acidic residues" evidence="1">
    <location>
        <begin position="211"/>
        <end position="220"/>
    </location>
</feature>
<dbReference type="PANTHER" id="PTHR20932:SF36">
    <property type="entry name" value="OS03G0110600 PROTEIN"/>
    <property type="match status" value="1"/>
</dbReference>
<evidence type="ECO:0000256" key="1">
    <source>
        <dbReference type="SAM" id="MobiDB-lite"/>
    </source>
</evidence>
<comment type="caution">
    <text evidence="3">The sequence shown here is derived from an EMBL/GenBank/DDBJ whole genome shotgun (WGS) entry which is preliminary data.</text>
</comment>
<dbReference type="InterPro" id="IPR018392">
    <property type="entry name" value="LysM"/>
</dbReference>
<protein>
    <recommendedName>
        <fullName evidence="2">LysM domain-containing protein</fullName>
    </recommendedName>
</protein>
<dbReference type="CDD" id="cd00118">
    <property type="entry name" value="LysM"/>
    <property type="match status" value="1"/>
</dbReference>
<dbReference type="Gene3D" id="3.10.350.10">
    <property type="entry name" value="LysM domain"/>
    <property type="match status" value="1"/>
</dbReference>
<accession>A0A8J5C4W5</accession>
<organism evidence="3 4">
    <name type="scientific">Zingiber officinale</name>
    <name type="common">Ginger</name>
    <name type="synonym">Amomum zingiber</name>
    <dbReference type="NCBI Taxonomy" id="94328"/>
    <lineage>
        <taxon>Eukaryota</taxon>
        <taxon>Viridiplantae</taxon>
        <taxon>Streptophyta</taxon>
        <taxon>Embryophyta</taxon>
        <taxon>Tracheophyta</taxon>
        <taxon>Spermatophyta</taxon>
        <taxon>Magnoliopsida</taxon>
        <taxon>Liliopsida</taxon>
        <taxon>Zingiberales</taxon>
        <taxon>Zingiberaceae</taxon>
        <taxon>Zingiber</taxon>
    </lineage>
</organism>
<dbReference type="PROSITE" id="PS51782">
    <property type="entry name" value="LYSM"/>
    <property type="match status" value="1"/>
</dbReference>
<evidence type="ECO:0000259" key="2">
    <source>
        <dbReference type="PROSITE" id="PS51782"/>
    </source>
</evidence>
<sequence length="326" mass="36272">MGSLSHERKYDTFAPLSSPCELKYIEHHVSKLDTLAGVAIKYGVEIADIKRTNCLTTDLQLFAHKILLIPLPGRHPPSTPIQFNGSLDDSSCNLEPYRDDSATHSPKGNIFDSLQPMKLNFLQNSDISPVMSSLQRCYDLPRHKNGITNKSTEMTVYRTGSVPYFQDDLLPKMSPSSETQSRRSMGLLRSYHSDNVLQKALQLNKCGDASDGEKSKSDKSVRHRQKADTDAWSTVVEGIINNIGRGLAPRTLLASLMDHTSPSQETSQTASFLTVIKSFSSLSLQEENDSAWSYSRWTPKPDSITKPILSSLPKQISVWRSKAALD</sequence>
<dbReference type="EMBL" id="JACMSC010000020">
    <property type="protein sequence ID" value="KAG6472798.1"/>
    <property type="molecule type" value="Genomic_DNA"/>
</dbReference>
<name>A0A8J5C4W5_ZINOF</name>
<dbReference type="PANTHER" id="PTHR20932">
    <property type="entry name" value="LYSM AND PUTATIVE PEPTIDOGLYCAN-BINDING DOMAIN-CONTAINING PROTEIN"/>
    <property type="match status" value="1"/>
</dbReference>
<keyword evidence="4" id="KW-1185">Reference proteome</keyword>
<reference evidence="3 4" key="1">
    <citation type="submission" date="2020-08" db="EMBL/GenBank/DDBJ databases">
        <title>Plant Genome Project.</title>
        <authorList>
            <person name="Zhang R.-G."/>
        </authorList>
    </citation>
    <scope>NUCLEOTIDE SEQUENCE [LARGE SCALE GENOMIC DNA]</scope>
    <source>
        <tissue evidence="3">Rhizome</tissue>
    </source>
</reference>
<dbReference type="AlphaFoldDB" id="A0A8J5C4W5"/>
<feature type="domain" description="LysM" evidence="2">
    <location>
        <begin position="25"/>
        <end position="69"/>
    </location>
</feature>
<proteinExistence type="predicted"/>
<gene>
    <name evidence="3" type="ORF">ZIOFF_070276</name>
</gene>
<dbReference type="Proteomes" id="UP000734854">
    <property type="component" value="Unassembled WGS sequence"/>
</dbReference>
<dbReference type="InterPro" id="IPR045030">
    <property type="entry name" value="LYSM1-4"/>
</dbReference>